<dbReference type="RefSeq" id="WP_359273166.1">
    <property type="nucleotide sequence ID" value="NZ_JBEZNA010000034.1"/>
</dbReference>
<dbReference type="EMBL" id="JBEZNA010000034">
    <property type="protein sequence ID" value="MEU9578799.1"/>
    <property type="molecule type" value="Genomic_DNA"/>
</dbReference>
<evidence type="ECO:0000313" key="3">
    <source>
        <dbReference type="EMBL" id="MEU9578799.1"/>
    </source>
</evidence>
<evidence type="ECO:0000256" key="1">
    <source>
        <dbReference type="SAM" id="MobiDB-lite"/>
    </source>
</evidence>
<accession>A0ABV3ERM1</accession>
<evidence type="ECO:0000313" key="4">
    <source>
        <dbReference type="Proteomes" id="UP001551584"/>
    </source>
</evidence>
<feature type="region of interest" description="Disordered" evidence="1">
    <location>
        <begin position="214"/>
        <end position="242"/>
    </location>
</feature>
<comment type="caution">
    <text evidence="3">The sequence shown here is derived from an EMBL/GenBank/DDBJ whole genome shotgun (WGS) entry which is preliminary data.</text>
</comment>
<reference evidence="3 4" key="1">
    <citation type="submission" date="2024-06" db="EMBL/GenBank/DDBJ databases">
        <title>The Natural Products Discovery Center: Release of the First 8490 Sequenced Strains for Exploring Actinobacteria Biosynthetic Diversity.</title>
        <authorList>
            <person name="Kalkreuter E."/>
            <person name="Kautsar S.A."/>
            <person name="Yang D."/>
            <person name="Bader C.D."/>
            <person name="Teijaro C.N."/>
            <person name="Fluegel L."/>
            <person name="Davis C.M."/>
            <person name="Simpson J.R."/>
            <person name="Lauterbach L."/>
            <person name="Steele A.D."/>
            <person name="Gui C."/>
            <person name="Meng S."/>
            <person name="Li G."/>
            <person name="Viehrig K."/>
            <person name="Ye F."/>
            <person name="Su P."/>
            <person name="Kiefer A.F."/>
            <person name="Nichols A."/>
            <person name="Cepeda A.J."/>
            <person name="Yan W."/>
            <person name="Fan B."/>
            <person name="Jiang Y."/>
            <person name="Adhikari A."/>
            <person name="Zheng C.-J."/>
            <person name="Schuster L."/>
            <person name="Cowan T.M."/>
            <person name="Smanski M.J."/>
            <person name="Chevrette M.G."/>
            <person name="De Carvalho L.P.S."/>
            <person name="Shen B."/>
        </authorList>
    </citation>
    <scope>NUCLEOTIDE SEQUENCE [LARGE SCALE GENOMIC DNA]</scope>
    <source>
        <strain evidence="3 4">NPDC048117</strain>
    </source>
</reference>
<dbReference type="Pfam" id="PF13643">
    <property type="entry name" value="DUF4145"/>
    <property type="match status" value="1"/>
</dbReference>
<gene>
    <name evidence="3" type="ORF">AB0D95_16305</name>
</gene>
<dbReference type="Proteomes" id="UP001551584">
    <property type="component" value="Unassembled WGS sequence"/>
</dbReference>
<protein>
    <submittedName>
        <fullName evidence="3">DUF4145 domain-containing protein</fullName>
    </submittedName>
</protein>
<proteinExistence type="predicted"/>
<dbReference type="InterPro" id="IPR025285">
    <property type="entry name" value="DUF4145"/>
</dbReference>
<sequence length="242" mass="26184">MASTVCGWCGDRTHMTMVTDLYQLPEGLWPTKGYSATPDRDLPVWMAAFRCPNENCQRLSIGWAPLHRAKMGPTKDLFLREQLNWEPTQIRRPAFPDVPKEIADTASEAHACLSIGAARGAVALARAVVEATAKAKGITMHGIAPKIAAMREQDIISPLTEQTSHQIRKDGNSIAHGDIGEELMSLDDAAAILEFMDALLDEVFQRPAKLTRLSERGTQQAPGGSADGATPVQGGADFSTPH</sequence>
<evidence type="ECO:0000259" key="2">
    <source>
        <dbReference type="Pfam" id="PF13643"/>
    </source>
</evidence>
<keyword evidence="4" id="KW-1185">Reference proteome</keyword>
<name>A0ABV3ERM1_9ACTN</name>
<organism evidence="3 4">
    <name type="scientific">Streptomyces chilikensis</name>
    <dbReference type="NCBI Taxonomy" id="1194079"/>
    <lineage>
        <taxon>Bacteria</taxon>
        <taxon>Bacillati</taxon>
        <taxon>Actinomycetota</taxon>
        <taxon>Actinomycetes</taxon>
        <taxon>Kitasatosporales</taxon>
        <taxon>Streptomycetaceae</taxon>
        <taxon>Streptomyces</taxon>
    </lineage>
</organism>
<feature type="domain" description="DUF4145" evidence="2">
    <location>
        <begin position="107"/>
        <end position="197"/>
    </location>
</feature>